<dbReference type="InterPro" id="IPR050966">
    <property type="entry name" value="Glutamyl_endopeptidase"/>
</dbReference>
<evidence type="ECO:0000256" key="3">
    <source>
        <dbReference type="SAM" id="SignalP"/>
    </source>
</evidence>
<gene>
    <name evidence="4" type="ORF">FHR36_000931</name>
</gene>
<dbReference type="Proteomes" id="UP001206483">
    <property type="component" value="Unassembled WGS sequence"/>
</dbReference>
<comment type="caution">
    <text evidence="4">The sequence shown here is derived from an EMBL/GenBank/DDBJ whole genome shotgun (WGS) entry which is preliminary data.</text>
</comment>
<feature type="region of interest" description="Disordered" evidence="2">
    <location>
        <begin position="73"/>
        <end position="108"/>
    </location>
</feature>
<accession>A0ABT1IRV6</accession>
<organism evidence="4 5">
    <name type="scientific">Kitasatospora paracochleata</name>
    <dbReference type="NCBI Taxonomy" id="58354"/>
    <lineage>
        <taxon>Bacteria</taxon>
        <taxon>Bacillati</taxon>
        <taxon>Actinomycetota</taxon>
        <taxon>Actinomycetes</taxon>
        <taxon>Kitasatosporales</taxon>
        <taxon>Streptomycetaceae</taxon>
        <taxon>Kitasatospora</taxon>
    </lineage>
</organism>
<feature type="compositionally biased region" description="Low complexity" evidence="2">
    <location>
        <begin position="84"/>
        <end position="100"/>
    </location>
</feature>
<evidence type="ECO:0000313" key="5">
    <source>
        <dbReference type="Proteomes" id="UP001206483"/>
    </source>
</evidence>
<reference evidence="4 5" key="1">
    <citation type="submission" date="2022-06" db="EMBL/GenBank/DDBJ databases">
        <title>Sequencing the genomes of 1000 actinobacteria strains.</title>
        <authorList>
            <person name="Klenk H.-P."/>
        </authorList>
    </citation>
    <scope>NUCLEOTIDE SEQUENCE [LARGE SCALE GENOMIC DNA]</scope>
    <source>
        <strain evidence="4 5">DSM 41656</strain>
    </source>
</reference>
<sequence>MSSLGRRAWCVPLVAAVLLGSAACTSDGGDGLPHSWRELRSWRYQDWDRWASRHGFDNPVVQNFWNADRLDEAQPREPAPPAPETASAPPSVPASASATPGPAPEPAPVVQAVAVPRPYTGYPASGKVFMTAPKGGTGQCSATVVADPQHPGRSDLVWTAAHCVHEGKGGDWYKNLIFVPAYNSSGAASGHRKASLAEVAPLGQWWADKVITSPLWTTEGTRAGDAANQYDFAIIRVHNPQGGPSLEETVGTAVPVWFDAPREQLSVSAWGYPSVAPFDGQELERCDSGRPGSRSFDPERPAMLTIGCTMTAGASGGGWFATMPDGRQALVSNTSIGTAAHTTLNGPYLESVARQALDYIAKQPPTGPPSSAPSPSTRPETAQPSSPTD</sequence>
<dbReference type="InterPro" id="IPR009003">
    <property type="entry name" value="Peptidase_S1_PA"/>
</dbReference>
<dbReference type="InterPro" id="IPR043504">
    <property type="entry name" value="Peptidase_S1_PA_chymotrypsin"/>
</dbReference>
<name>A0ABT1IRV6_9ACTN</name>
<evidence type="ECO:0008006" key="6">
    <source>
        <dbReference type="Google" id="ProtNLM"/>
    </source>
</evidence>
<protein>
    <recommendedName>
        <fullName evidence="6">V8-like Glu-specific endopeptidase</fullName>
    </recommendedName>
</protein>
<evidence type="ECO:0000256" key="2">
    <source>
        <dbReference type="SAM" id="MobiDB-lite"/>
    </source>
</evidence>
<evidence type="ECO:0000313" key="4">
    <source>
        <dbReference type="EMBL" id="MCP2307839.1"/>
    </source>
</evidence>
<dbReference type="PROSITE" id="PS51257">
    <property type="entry name" value="PROKAR_LIPOPROTEIN"/>
    <property type="match status" value="1"/>
</dbReference>
<dbReference type="SUPFAM" id="SSF50494">
    <property type="entry name" value="Trypsin-like serine proteases"/>
    <property type="match status" value="1"/>
</dbReference>
<evidence type="ECO:0000256" key="1">
    <source>
        <dbReference type="ARBA" id="ARBA00022729"/>
    </source>
</evidence>
<feature type="region of interest" description="Disordered" evidence="2">
    <location>
        <begin position="356"/>
        <end position="389"/>
    </location>
</feature>
<proteinExistence type="predicted"/>
<feature type="chain" id="PRO_5046624514" description="V8-like Glu-specific endopeptidase" evidence="3">
    <location>
        <begin position="27"/>
        <end position="389"/>
    </location>
</feature>
<dbReference type="EMBL" id="JAMZDX010000001">
    <property type="protein sequence ID" value="MCP2307839.1"/>
    <property type="molecule type" value="Genomic_DNA"/>
</dbReference>
<feature type="signal peptide" evidence="3">
    <location>
        <begin position="1"/>
        <end position="26"/>
    </location>
</feature>
<keyword evidence="5" id="KW-1185">Reference proteome</keyword>
<dbReference type="PANTHER" id="PTHR15462:SF19">
    <property type="entry name" value="PEPTIDASE S1 DOMAIN-CONTAINING PROTEIN"/>
    <property type="match status" value="1"/>
</dbReference>
<dbReference type="PANTHER" id="PTHR15462">
    <property type="entry name" value="SERINE PROTEASE"/>
    <property type="match status" value="1"/>
</dbReference>
<dbReference type="Gene3D" id="2.40.10.10">
    <property type="entry name" value="Trypsin-like serine proteases"/>
    <property type="match status" value="2"/>
</dbReference>
<dbReference type="RefSeq" id="WP_253793982.1">
    <property type="nucleotide sequence ID" value="NZ_BAAAUB010000055.1"/>
</dbReference>
<keyword evidence="1 3" id="KW-0732">Signal</keyword>